<keyword evidence="1" id="KW-0645">Protease</keyword>
<protein>
    <recommendedName>
        <fullName evidence="1">Sporulation sigma-E factor-processing peptidase</fullName>
        <ecNumber evidence="1">3.4.23.-</ecNumber>
    </recommendedName>
    <alternativeName>
        <fullName evidence="1">Membrane-associated aspartic protease</fullName>
    </alternativeName>
    <alternativeName>
        <fullName evidence="1">Stage II sporulation protein GA</fullName>
    </alternativeName>
</protein>
<keyword evidence="4" id="KW-1185">Reference proteome</keyword>
<dbReference type="Proteomes" id="UP001619911">
    <property type="component" value="Unassembled WGS sequence"/>
</dbReference>
<comment type="caution">
    <text evidence="3">The sequence shown here is derived from an EMBL/GenBank/DDBJ whole genome shotgun (WGS) entry which is preliminary data.</text>
</comment>
<name>A0ABW8I6T5_9BACI</name>
<keyword evidence="1 2" id="KW-0472">Membrane</keyword>
<keyword evidence="2" id="KW-1133">Transmembrane helix</keyword>
<keyword evidence="1" id="KW-0749">Sporulation</keyword>
<feature type="transmembrane region" description="Helical" evidence="2">
    <location>
        <begin position="6"/>
        <end position="27"/>
    </location>
</feature>
<reference evidence="3 4" key="1">
    <citation type="submission" date="2023-07" db="EMBL/GenBank/DDBJ databases">
        <title>Bacillus lucianemedeirus sp. nov, a new species isolated from an immunobiological production facility.</title>
        <authorList>
            <person name="Costa L.V."/>
            <person name="Miranda R.V.S.L."/>
            <person name="Brandao M.L.L."/>
            <person name="Reis C.M.F."/>
            <person name="Frazao A.M."/>
            <person name="Cruz F.V."/>
            <person name="Baio P.V.P."/>
            <person name="Veras J.F.C."/>
            <person name="Ramos J.N."/>
            <person name="Vieira V."/>
        </authorList>
    </citation>
    <scope>NUCLEOTIDE SEQUENCE [LARGE SCALE GENOMIC DNA]</scope>
    <source>
        <strain evidence="3 4">B190/17</strain>
    </source>
</reference>
<comment type="subcellular location">
    <subcellularLocation>
        <location evidence="1">Cell membrane</location>
    </subcellularLocation>
</comment>
<comment type="similarity">
    <text evidence="1">Belongs to the peptidase U4 family.</text>
</comment>
<feature type="transmembrane region" description="Helical" evidence="2">
    <location>
        <begin position="61"/>
        <end position="78"/>
    </location>
</feature>
<evidence type="ECO:0000313" key="4">
    <source>
        <dbReference type="Proteomes" id="UP001619911"/>
    </source>
</evidence>
<dbReference type="RefSeq" id="WP_404314963.1">
    <property type="nucleotide sequence ID" value="NZ_JAUIYO010000002.1"/>
</dbReference>
<feature type="transmembrane region" description="Helical" evidence="2">
    <location>
        <begin position="36"/>
        <end position="55"/>
    </location>
</feature>
<keyword evidence="2" id="KW-0812">Transmembrane</keyword>
<sequence>MVLYLDALWLLNLFADSLLLWMTAIFLKRSVKWHRLAIGGLIGSMSILLIITPLAQAAGHPLTKIIISTVMVFAAFGYKRWKYFFVNLMTFYFSTFLTGGMLLGAHYFIQFDMQLESAFFMAGLQGFGDPISWLFVMFGLPIASYFAKSRAADFQTAKLQYDQLLDVKVAVNGVEFILKGLVDTGNQLQDPISKSPVMFISIAGLEEQLPDEVVKAADQPETLLFQDEQLPPEWMEKMRLIPAKSVGKSHQLLPAFKPDYMEISNGKNKAVVSKALVTFTSMNLSSDDQFSCILHPKMVLPLSYEEVS</sequence>
<proteinExistence type="inferred from homology"/>
<keyword evidence="1" id="KW-1003">Cell membrane</keyword>
<gene>
    <name evidence="3" type="primary">spoIIGA</name>
    <name evidence="3" type="ORF">QYG89_04355</name>
</gene>
<keyword evidence="1" id="KW-0378">Hydrolase</keyword>
<feature type="transmembrane region" description="Helical" evidence="2">
    <location>
        <begin position="130"/>
        <end position="147"/>
    </location>
</feature>
<comment type="subunit">
    <text evidence="1">Self-associates. Interacts with SigE. Interacts with SpoIIR.</text>
</comment>
<evidence type="ECO:0000256" key="2">
    <source>
        <dbReference type="SAM" id="Phobius"/>
    </source>
</evidence>
<dbReference type="Pfam" id="PF03419">
    <property type="entry name" value="Peptidase_U4"/>
    <property type="match status" value="1"/>
</dbReference>
<comment type="function">
    <text evidence="1">Probable aspartic protease that is responsible for the proteolytic cleavage of the RNA polymerase sigma E factor (SigE/spoIIGB) to yield the active peptide in the mother cell during sporulation. Responds to a signal from the forespore that is triggered by the extracellular signal protein SpoIIR.</text>
</comment>
<keyword evidence="1" id="KW-0064">Aspartyl protease</keyword>
<feature type="transmembrane region" description="Helical" evidence="2">
    <location>
        <begin position="90"/>
        <end position="110"/>
    </location>
</feature>
<dbReference type="PIRSF" id="PIRSF018571">
    <property type="entry name" value="SpoIIGA"/>
    <property type="match status" value="1"/>
</dbReference>
<dbReference type="NCBIfam" id="TIGR02854">
    <property type="entry name" value="spore_II_GA"/>
    <property type="match status" value="1"/>
</dbReference>
<dbReference type="EC" id="3.4.23.-" evidence="1"/>
<evidence type="ECO:0000256" key="1">
    <source>
        <dbReference type="PIRNR" id="PIRNR018571"/>
    </source>
</evidence>
<organism evidence="3 4">
    <name type="scientific">Bacillus lumedeiriae</name>
    <dbReference type="NCBI Taxonomy" id="3058829"/>
    <lineage>
        <taxon>Bacteria</taxon>
        <taxon>Bacillati</taxon>
        <taxon>Bacillota</taxon>
        <taxon>Bacilli</taxon>
        <taxon>Bacillales</taxon>
        <taxon>Bacillaceae</taxon>
        <taxon>Bacillus</taxon>
    </lineage>
</organism>
<dbReference type="InterPro" id="IPR005081">
    <property type="entry name" value="SpoIIGA"/>
</dbReference>
<dbReference type="EMBL" id="JAUIYO010000002">
    <property type="protein sequence ID" value="MFK2824915.1"/>
    <property type="molecule type" value="Genomic_DNA"/>
</dbReference>
<accession>A0ABW8I6T5</accession>
<evidence type="ECO:0000313" key="3">
    <source>
        <dbReference type="EMBL" id="MFK2824915.1"/>
    </source>
</evidence>